<accession>A0A3S9XCB5</accession>
<evidence type="ECO:0000256" key="1">
    <source>
        <dbReference type="SAM" id="Coils"/>
    </source>
</evidence>
<dbReference type="KEGG" id="emo:DM558_04405"/>
<evidence type="ECO:0000256" key="2">
    <source>
        <dbReference type="SAM" id="Phobius"/>
    </source>
</evidence>
<dbReference type="Proteomes" id="UP000273143">
    <property type="component" value="Chromosome"/>
</dbReference>
<keyword evidence="2" id="KW-0472">Membrane</keyword>
<sequence>MDTITKYASIGLGAICALLIIYCLLLRNDRDNALNEIDNLNGQLYTVIKTNLNLKGSIDQLEKQAEQNRFYITKLEDQKAETSKRTMEELEKFKTTKRTNQPVNDWVNTKLPKGIY</sequence>
<dbReference type="RefSeq" id="WP_127162211.1">
    <property type="nucleotide sequence ID" value="NZ_CP029822.1"/>
</dbReference>
<organism evidence="3 4">
    <name type="scientific">Entomomonas moraniae</name>
    <dbReference type="NCBI Taxonomy" id="2213226"/>
    <lineage>
        <taxon>Bacteria</taxon>
        <taxon>Pseudomonadati</taxon>
        <taxon>Pseudomonadota</taxon>
        <taxon>Gammaproteobacteria</taxon>
        <taxon>Pseudomonadales</taxon>
        <taxon>Pseudomonadaceae</taxon>
        <taxon>Entomomonas</taxon>
    </lineage>
</organism>
<proteinExistence type="predicted"/>
<keyword evidence="2" id="KW-1133">Transmembrane helix</keyword>
<evidence type="ECO:0000313" key="4">
    <source>
        <dbReference type="Proteomes" id="UP000273143"/>
    </source>
</evidence>
<name>A0A3S9XCB5_9GAMM</name>
<dbReference type="AlphaFoldDB" id="A0A3S9XCB5"/>
<keyword evidence="1" id="KW-0175">Coiled coil</keyword>
<reference evidence="4" key="1">
    <citation type="submission" date="2018-06" db="EMBL/GenBank/DDBJ databases">
        <title>Complete genome of Pseudomonas insecticola strain QZS01.</title>
        <authorList>
            <person name="Wang J."/>
            <person name="Su Q."/>
        </authorList>
    </citation>
    <scope>NUCLEOTIDE SEQUENCE [LARGE SCALE GENOMIC DNA]</scope>
    <source>
        <strain evidence="4">QZS01</strain>
    </source>
</reference>
<gene>
    <name evidence="3" type="ORF">DM558_04405</name>
</gene>
<evidence type="ECO:0000313" key="3">
    <source>
        <dbReference type="EMBL" id="AZS50064.1"/>
    </source>
</evidence>
<protein>
    <submittedName>
        <fullName evidence="3">Uncharacterized protein</fullName>
    </submittedName>
</protein>
<feature type="coiled-coil region" evidence="1">
    <location>
        <begin position="23"/>
        <end position="81"/>
    </location>
</feature>
<keyword evidence="4" id="KW-1185">Reference proteome</keyword>
<keyword evidence="2" id="KW-0812">Transmembrane</keyword>
<feature type="transmembrane region" description="Helical" evidence="2">
    <location>
        <begin position="6"/>
        <end position="25"/>
    </location>
</feature>
<dbReference type="EMBL" id="CP029822">
    <property type="protein sequence ID" value="AZS50064.1"/>
    <property type="molecule type" value="Genomic_DNA"/>
</dbReference>